<dbReference type="EMBL" id="OW240923">
    <property type="protein sequence ID" value="CAH2324830.1"/>
    <property type="molecule type" value="Genomic_DNA"/>
</dbReference>
<sequence length="201" mass="21938">MGGGKKTRNSAVATEDREGKVPSLAHSPSDSECAKDGLGQSGGTADPTGYVRLHRRLQKIAEELDKRLSPIMEGMVDLTACTEATETKMAEAMEAVQAHGREQQDLGEQLCSLENTNEDLNNRTRRNNIRVRGIPESVSTELLTDTLTVVYQNLLPESSTADLLIPRWVGGVLRDKGDRSVERQVPHSSTCTQDRGTPMPP</sequence>
<dbReference type="Proteomes" id="UP001295444">
    <property type="component" value="Chromosome 12"/>
</dbReference>
<proteinExistence type="predicted"/>
<accession>A0AAD1TDP5</accession>
<organism evidence="2 3">
    <name type="scientific">Pelobates cultripes</name>
    <name type="common">Western spadefoot toad</name>
    <dbReference type="NCBI Taxonomy" id="61616"/>
    <lineage>
        <taxon>Eukaryota</taxon>
        <taxon>Metazoa</taxon>
        <taxon>Chordata</taxon>
        <taxon>Craniata</taxon>
        <taxon>Vertebrata</taxon>
        <taxon>Euteleostomi</taxon>
        <taxon>Amphibia</taxon>
        <taxon>Batrachia</taxon>
        <taxon>Anura</taxon>
        <taxon>Pelobatoidea</taxon>
        <taxon>Pelobatidae</taxon>
        <taxon>Pelobates</taxon>
    </lineage>
</organism>
<gene>
    <name evidence="2" type="ORF">PECUL_23A015602</name>
</gene>
<reference evidence="2" key="1">
    <citation type="submission" date="2022-03" db="EMBL/GenBank/DDBJ databases">
        <authorList>
            <person name="Alioto T."/>
            <person name="Alioto T."/>
            <person name="Gomez Garrido J."/>
        </authorList>
    </citation>
    <scope>NUCLEOTIDE SEQUENCE</scope>
</reference>
<keyword evidence="3" id="KW-1185">Reference proteome</keyword>
<protein>
    <submittedName>
        <fullName evidence="2">Uncharacterized protein</fullName>
    </submittedName>
</protein>
<feature type="compositionally biased region" description="Polar residues" evidence="1">
    <location>
        <begin position="186"/>
        <end position="195"/>
    </location>
</feature>
<evidence type="ECO:0000256" key="1">
    <source>
        <dbReference type="SAM" id="MobiDB-lite"/>
    </source>
</evidence>
<evidence type="ECO:0000313" key="2">
    <source>
        <dbReference type="EMBL" id="CAH2324830.1"/>
    </source>
</evidence>
<feature type="region of interest" description="Disordered" evidence="1">
    <location>
        <begin position="1"/>
        <end position="49"/>
    </location>
</feature>
<dbReference type="AlphaFoldDB" id="A0AAD1TDP5"/>
<feature type="region of interest" description="Disordered" evidence="1">
    <location>
        <begin position="177"/>
        <end position="201"/>
    </location>
</feature>
<evidence type="ECO:0000313" key="3">
    <source>
        <dbReference type="Proteomes" id="UP001295444"/>
    </source>
</evidence>
<name>A0AAD1TDP5_PELCU</name>